<feature type="transmembrane region" description="Helical" evidence="2">
    <location>
        <begin position="143"/>
        <end position="161"/>
    </location>
</feature>
<sequence length="456" mass="50067">MAGFLVVDGWPCRNPYRPVMDIERIVPADLGRASMLGRFNGSIEEQYNEWFLSRTWPTSRAILWISVLVWATAPFVLPRVLDLDGPILSFTITAVCWGIGLPAVLVPVLLGERHMRMWVQPAVLTLTTMCGLLGVYLTDADDTPNLMVSTIGFFMFIAPIVQFPFRSTGIVLLLTVPLAVVVAIVLADRDGTWNGTLNYQLWLLSSTSLIVLGISLVIENTLRGRFVDEQIIARQQEELLSSRALIRRYAPPAVADRLEHGDTTVDSPQRRRVTVLFADVVGFTTLADRLDPEALAEIVNEYLGSVAQIIESHGGTLNEFAGDGVMAIFGAPDEMEAHEQVTSALGAAQELQRSLPVWSQRWYELGIDQDLKARIGINTGVLSIGTFGSAVRATYTGIGLQTNIAARIQSECRPGSVLLSKTSWHLVSDSVPCEPRGEVQVKGVHFPIAMYEPLPA</sequence>
<dbReference type="GO" id="GO:0004016">
    <property type="term" value="F:adenylate cyclase activity"/>
    <property type="evidence" value="ECO:0007669"/>
    <property type="project" value="UniProtKB-ARBA"/>
</dbReference>
<protein>
    <submittedName>
        <fullName evidence="4">Adenylate/guanylate cyclase domain-containing protein</fullName>
    </submittedName>
</protein>
<comment type="caution">
    <text evidence="4">The sequence shown here is derived from an EMBL/GenBank/DDBJ whole genome shotgun (WGS) entry which is preliminary data.</text>
</comment>
<dbReference type="InterPro" id="IPR050697">
    <property type="entry name" value="Adenylyl/Guanylyl_Cyclase_3/4"/>
</dbReference>
<dbReference type="AlphaFoldDB" id="A0A5M4FBV9"/>
<evidence type="ECO:0000313" key="4">
    <source>
        <dbReference type="EMBL" id="KAA1395826.1"/>
    </source>
</evidence>
<dbReference type="InterPro" id="IPR001054">
    <property type="entry name" value="A/G_cyclase"/>
</dbReference>
<dbReference type="Gene3D" id="3.30.70.1230">
    <property type="entry name" value="Nucleotide cyclase"/>
    <property type="match status" value="1"/>
</dbReference>
<dbReference type="SUPFAM" id="SSF55073">
    <property type="entry name" value="Nucleotide cyclase"/>
    <property type="match status" value="1"/>
</dbReference>
<name>A0A5M4FBV9_9ACTN</name>
<keyword evidence="2" id="KW-0812">Transmembrane</keyword>
<dbReference type="EMBL" id="SDPQ02000003">
    <property type="protein sequence ID" value="KAA1395826.1"/>
    <property type="molecule type" value="Genomic_DNA"/>
</dbReference>
<dbReference type="PANTHER" id="PTHR43081:SF1">
    <property type="entry name" value="ADENYLATE CYCLASE, TERMINAL-DIFFERENTIATION SPECIFIC"/>
    <property type="match status" value="1"/>
</dbReference>
<keyword evidence="5" id="KW-1185">Reference proteome</keyword>
<dbReference type="GO" id="GO:0009190">
    <property type="term" value="P:cyclic nucleotide biosynthetic process"/>
    <property type="evidence" value="ECO:0007669"/>
    <property type="project" value="InterPro"/>
</dbReference>
<dbReference type="SMART" id="SM00044">
    <property type="entry name" value="CYCc"/>
    <property type="match status" value="1"/>
</dbReference>
<keyword evidence="2" id="KW-1133">Transmembrane helix</keyword>
<evidence type="ECO:0000256" key="1">
    <source>
        <dbReference type="ARBA" id="ARBA00005381"/>
    </source>
</evidence>
<feature type="transmembrane region" description="Helical" evidence="2">
    <location>
        <begin position="61"/>
        <end position="81"/>
    </location>
</feature>
<dbReference type="PROSITE" id="PS50125">
    <property type="entry name" value="GUANYLATE_CYCLASE_2"/>
    <property type="match status" value="1"/>
</dbReference>
<dbReference type="InterPro" id="IPR029787">
    <property type="entry name" value="Nucleotide_cyclase"/>
</dbReference>
<feature type="transmembrane region" description="Helical" evidence="2">
    <location>
        <begin position="87"/>
        <end position="110"/>
    </location>
</feature>
<feature type="transmembrane region" description="Helical" evidence="2">
    <location>
        <begin position="168"/>
        <end position="187"/>
    </location>
</feature>
<feature type="transmembrane region" description="Helical" evidence="2">
    <location>
        <begin position="117"/>
        <end position="137"/>
    </location>
</feature>
<gene>
    <name evidence="4" type="ORF">ESP70_016965</name>
</gene>
<dbReference type="OrthoDB" id="5476461at2"/>
<dbReference type="GO" id="GO:0035556">
    <property type="term" value="P:intracellular signal transduction"/>
    <property type="evidence" value="ECO:0007669"/>
    <property type="project" value="InterPro"/>
</dbReference>
<reference evidence="4" key="1">
    <citation type="submission" date="2019-09" db="EMBL/GenBank/DDBJ databases">
        <authorList>
            <person name="Li J."/>
        </authorList>
    </citation>
    <scope>NUCLEOTIDE SEQUENCE [LARGE SCALE GENOMIC DNA]</scope>
    <source>
        <strain evidence="4">JCM 14732</strain>
    </source>
</reference>
<proteinExistence type="inferred from homology"/>
<evidence type="ECO:0000313" key="5">
    <source>
        <dbReference type="Proteomes" id="UP000380867"/>
    </source>
</evidence>
<feature type="domain" description="Guanylate cyclase" evidence="3">
    <location>
        <begin position="274"/>
        <end position="409"/>
    </location>
</feature>
<organism evidence="4 5">
    <name type="scientific">Aeromicrobium ginsengisoli</name>
    <dbReference type="NCBI Taxonomy" id="363867"/>
    <lineage>
        <taxon>Bacteria</taxon>
        <taxon>Bacillati</taxon>
        <taxon>Actinomycetota</taxon>
        <taxon>Actinomycetes</taxon>
        <taxon>Propionibacteriales</taxon>
        <taxon>Nocardioidaceae</taxon>
        <taxon>Aeromicrobium</taxon>
    </lineage>
</organism>
<evidence type="ECO:0000256" key="2">
    <source>
        <dbReference type="SAM" id="Phobius"/>
    </source>
</evidence>
<comment type="similarity">
    <text evidence="1">Belongs to the adenylyl cyclase class-3 family.</text>
</comment>
<dbReference type="Pfam" id="PF00211">
    <property type="entry name" value="Guanylate_cyc"/>
    <property type="match status" value="1"/>
</dbReference>
<accession>A0A5M4FBV9</accession>
<dbReference type="PANTHER" id="PTHR43081">
    <property type="entry name" value="ADENYLATE CYCLASE, TERMINAL-DIFFERENTIATION SPECIFIC-RELATED"/>
    <property type="match status" value="1"/>
</dbReference>
<dbReference type="CDD" id="cd07302">
    <property type="entry name" value="CHD"/>
    <property type="match status" value="1"/>
</dbReference>
<keyword evidence="2" id="KW-0472">Membrane</keyword>
<feature type="transmembrane region" description="Helical" evidence="2">
    <location>
        <begin position="199"/>
        <end position="218"/>
    </location>
</feature>
<dbReference type="Proteomes" id="UP000380867">
    <property type="component" value="Unassembled WGS sequence"/>
</dbReference>
<evidence type="ECO:0000259" key="3">
    <source>
        <dbReference type="PROSITE" id="PS50125"/>
    </source>
</evidence>